<dbReference type="EMBL" id="WMIE01000044">
    <property type="protein sequence ID" value="MTH80318.1"/>
    <property type="molecule type" value="Genomic_DNA"/>
</dbReference>
<comment type="caution">
    <text evidence="3">The sequence shown here is derived from an EMBL/GenBank/DDBJ whole genome shotgun (WGS) entry which is preliminary data.</text>
</comment>
<feature type="region of interest" description="Disordered" evidence="1">
    <location>
        <begin position="391"/>
        <end position="413"/>
    </location>
</feature>
<feature type="region of interest" description="Disordered" evidence="1">
    <location>
        <begin position="588"/>
        <end position="629"/>
    </location>
</feature>
<organism evidence="3 4">
    <name type="scientific">Paracoccus aestuariivivens</name>
    <dbReference type="NCBI Taxonomy" id="1820333"/>
    <lineage>
        <taxon>Bacteria</taxon>
        <taxon>Pseudomonadati</taxon>
        <taxon>Pseudomonadota</taxon>
        <taxon>Alphaproteobacteria</taxon>
        <taxon>Rhodobacterales</taxon>
        <taxon>Paracoccaceae</taxon>
        <taxon>Paracoccus</taxon>
    </lineage>
</organism>
<sequence>MPWSKNSAAAACGSSAVIRSAPMARATDPILEELHLRYLRGGSGSARRRFTARANNLWRLAQGSNAAVLKKIHNGGTHSRKQLGNQFDYLFSKASAIFGNMVEHDPERRTLSREERKTIATDWEDAWTGDPKNGHTTHLLVSFPADVAPQRALQVAEIWAAEMFQSGLHVEDEWAYIAALHTDRSHPHVHIVINNRGLENDSWFYMAKGHAFDVITMKERMVEIAAEQGLFLDSASRIERGKLTYGPSRAELERALREGREVREVPLQGPAVRDALAQIRDNVATLQLFSSMARQSREADLASKIAAVAQILARGGIIQSTEDFMQAQDVQTRGDLGRYYDAWIDRVETGIRQLSQSEQGEMRREFYVAASDVARELGDDRGAALMQRPAREALHRSQIEDSTNSRDGVTREIGRDGIAEIREKISEAAKSVGLDPAQVQDRLGQGAANAWQERDWVRQDIQAVAESRNLDLESEKDRGKAAGLVESFYAKTAELLDRALEPRREHDRLSRTLQAMSHALKQDGQVAFQSDDHAGRFAKDLTQRYGDDLMARLAKGDDRALALDIPDPAQRRDIARAIISAAEQHESMGMSLKQVQEAKMRLQDLGDSQTTREAERSQTKKREDRDRER</sequence>
<dbReference type="Proteomes" id="UP000478183">
    <property type="component" value="Unassembled WGS sequence"/>
</dbReference>
<evidence type="ECO:0000259" key="2">
    <source>
        <dbReference type="Pfam" id="PF03432"/>
    </source>
</evidence>
<evidence type="ECO:0000313" key="3">
    <source>
        <dbReference type="EMBL" id="MTH80318.1"/>
    </source>
</evidence>
<protein>
    <submittedName>
        <fullName evidence="3">Relaxase/mobilization nuclease domain-containing protein</fullName>
    </submittedName>
</protein>
<keyword evidence="4" id="KW-1185">Reference proteome</keyword>
<accession>A0A6L6JGJ1</accession>
<reference evidence="3 4" key="1">
    <citation type="submission" date="2019-11" db="EMBL/GenBank/DDBJ databases">
        <authorList>
            <person name="Dong K."/>
        </authorList>
    </citation>
    <scope>NUCLEOTIDE SEQUENCE [LARGE SCALE GENOMIC DNA]</scope>
    <source>
        <strain evidence="3 4">NBRC 111993</strain>
    </source>
</reference>
<dbReference type="AlphaFoldDB" id="A0A6L6JGJ1"/>
<evidence type="ECO:0000313" key="4">
    <source>
        <dbReference type="Proteomes" id="UP000478183"/>
    </source>
</evidence>
<proteinExistence type="predicted"/>
<feature type="compositionally biased region" description="Basic and acidic residues" evidence="1">
    <location>
        <begin position="596"/>
        <end position="629"/>
    </location>
</feature>
<dbReference type="Pfam" id="PF03432">
    <property type="entry name" value="Relaxase"/>
    <property type="match status" value="1"/>
</dbReference>
<feature type="domain" description="MobA/VirD2-like nuclease" evidence="2">
    <location>
        <begin position="114"/>
        <end position="230"/>
    </location>
</feature>
<gene>
    <name evidence="3" type="ORF">GL286_21765</name>
</gene>
<dbReference type="OrthoDB" id="98563at2"/>
<dbReference type="InterPro" id="IPR005094">
    <property type="entry name" value="Endonuclease_MobA/VirD2"/>
</dbReference>
<name>A0A6L6JGJ1_9RHOB</name>
<evidence type="ECO:0000256" key="1">
    <source>
        <dbReference type="SAM" id="MobiDB-lite"/>
    </source>
</evidence>